<dbReference type="SUPFAM" id="SSF53335">
    <property type="entry name" value="S-adenosyl-L-methionine-dependent methyltransferases"/>
    <property type="match status" value="1"/>
</dbReference>
<feature type="domain" description="Methyltransferase type 12" evidence="1">
    <location>
        <begin position="40"/>
        <end position="134"/>
    </location>
</feature>
<dbReference type="CDD" id="cd02440">
    <property type="entry name" value="AdoMet_MTases"/>
    <property type="match status" value="1"/>
</dbReference>
<keyword evidence="2" id="KW-0808">Transferase</keyword>
<keyword evidence="2" id="KW-0489">Methyltransferase</keyword>
<protein>
    <submittedName>
        <fullName evidence="2">Class I SAM-dependent methyltransferase</fullName>
        <ecNumber evidence="2">2.1.-.-</ecNumber>
    </submittedName>
</protein>
<accession>A0ABD5EH39</accession>
<dbReference type="Proteomes" id="UP001183535">
    <property type="component" value="Unassembled WGS sequence"/>
</dbReference>
<dbReference type="InterPro" id="IPR013217">
    <property type="entry name" value="Methyltransf_12"/>
</dbReference>
<dbReference type="PANTHER" id="PTHR43667">
    <property type="entry name" value="CYCLOPROPANE-FATTY-ACYL-PHOSPHOLIPID SYNTHASE"/>
    <property type="match status" value="1"/>
</dbReference>
<comment type="caution">
    <text evidence="2">The sequence shown here is derived from an EMBL/GenBank/DDBJ whole genome shotgun (WGS) entry which is preliminary data.</text>
</comment>
<dbReference type="GO" id="GO:0032259">
    <property type="term" value="P:methylation"/>
    <property type="evidence" value="ECO:0007669"/>
    <property type="project" value="UniProtKB-KW"/>
</dbReference>
<dbReference type="AlphaFoldDB" id="A0ABD5EH39"/>
<dbReference type="EC" id="2.1.-.-" evidence="2"/>
<dbReference type="InterPro" id="IPR029063">
    <property type="entry name" value="SAM-dependent_MTases_sf"/>
</dbReference>
<dbReference type="RefSeq" id="WP_093825229.1">
    <property type="nucleotide sequence ID" value="NZ_JAVRES010000001.1"/>
</dbReference>
<evidence type="ECO:0000313" key="2">
    <source>
        <dbReference type="EMBL" id="MDT0433930.1"/>
    </source>
</evidence>
<reference evidence="3" key="1">
    <citation type="submission" date="2023-07" db="EMBL/GenBank/DDBJ databases">
        <title>30 novel species of actinomycetes from the DSMZ collection.</title>
        <authorList>
            <person name="Nouioui I."/>
        </authorList>
    </citation>
    <scope>NUCLEOTIDE SEQUENCE [LARGE SCALE GENOMIC DNA]</scope>
    <source>
        <strain evidence="3">DSM 41981</strain>
    </source>
</reference>
<dbReference type="Gene3D" id="3.40.50.150">
    <property type="entry name" value="Vaccinia Virus protein VP39"/>
    <property type="match status" value="1"/>
</dbReference>
<name>A0ABD5EH39_9ACTN</name>
<dbReference type="Pfam" id="PF08242">
    <property type="entry name" value="Methyltransf_12"/>
    <property type="match status" value="1"/>
</dbReference>
<evidence type="ECO:0000259" key="1">
    <source>
        <dbReference type="Pfam" id="PF08242"/>
    </source>
</evidence>
<organism evidence="2 3">
    <name type="scientific">Streptomyces doudnae</name>
    <dbReference type="NCBI Taxonomy" id="3075536"/>
    <lineage>
        <taxon>Bacteria</taxon>
        <taxon>Bacillati</taxon>
        <taxon>Actinomycetota</taxon>
        <taxon>Actinomycetes</taxon>
        <taxon>Kitasatosporales</taxon>
        <taxon>Streptomycetaceae</taxon>
        <taxon>Streptomyces</taxon>
    </lineage>
</organism>
<keyword evidence="3" id="KW-1185">Reference proteome</keyword>
<dbReference type="PANTHER" id="PTHR43667:SF2">
    <property type="entry name" value="FATTY ACID C-METHYL TRANSFERASE"/>
    <property type="match status" value="1"/>
</dbReference>
<dbReference type="EMBL" id="JAVRES010000001">
    <property type="protein sequence ID" value="MDT0433930.1"/>
    <property type="molecule type" value="Genomic_DNA"/>
</dbReference>
<sequence>MTHPSGFGSGARLTFNAPLSDARADRLVADLAASNPSTVLDLGCGWGELLLRVLEAVPGARGVGVDLRGAALERGRSDAARRGLADRVTFVEGPAADHLSDADLVLSSGAYQAFGTVADALGVLRERVNPGGRLLFAAEIWERIPTDGQLARMWPDMTAEDCHLLPDLVDLTIAAGFRPLRIETSTRDEWDEFESGYLAGPEEWLLANGDHPEADRVRDQVDTHRAFWLRGHRGVLGFAFLTLGVPTAEKASS</sequence>
<dbReference type="GO" id="GO:0008168">
    <property type="term" value="F:methyltransferase activity"/>
    <property type="evidence" value="ECO:0007669"/>
    <property type="project" value="UniProtKB-KW"/>
</dbReference>
<evidence type="ECO:0000313" key="3">
    <source>
        <dbReference type="Proteomes" id="UP001183535"/>
    </source>
</evidence>
<proteinExistence type="predicted"/>
<dbReference type="InterPro" id="IPR050723">
    <property type="entry name" value="CFA/CMAS"/>
</dbReference>
<gene>
    <name evidence="2" type="ORF">RM877_04485</name>
</gene>